<reference evidence="1 2" key="1">
    <citation type="submission" date="2019-12" db="EMBL/GenBank/DDBJ databases">
        <authorList>
            <person name="Wolfe R."/>
            <person name="Danczak R."/>
            <person name="Wilkins M."/>
        </authorList>
    </citation>
    <scope>NUCLEOTIDE SEQUENCE [LARGE SCALE GENOMIC DNA]</scope>
    <source>
        <strain evidence="1">X2_MaxBin.013</strain>
    </source>
</reference>
<evidence type="ECO:0000313" key="1">
    <source>
        <dbReference type="EMBL" id="KAF0134247.1"/>
    </source>
</evidence>
<name>A0A833L145_UNCSA</name>
<gene>
    <name evidence="1" type="ORF">FD145_759</name>
</gene>
<protein>
    <submittedName>
        <fullName evidence="1">Uncharacterized protein</fullName>
    </submittedName>
</protein>
<organism evidence="1 2">
    <name type="scientific">Candidatus Saganbacteria bacterium</name>
    <dbReference type="NCBI Taxonomy" id="2575572"/>
    <lineage>
        <taxon>Bacteria</taxon>
        <taxon>Bacillati</taxon>
        <taxon>Saganbacteria</taxon>
    </lineage>
</organism>
<proteinExistence type="predicted"/>
<sequence length="175" mass="20018">MPDTLELVMPDKVHRNTAKDFNRYPFKNSSIRVSNLEEILRATPSTNVIDKSTQKQKLFAEINGIVLKCKVKNWDGYGASPISELSAVYAKDFIDLMRDNLPLPEATPQPDGELGLEWCTRNYHFALSISDEKEITYAIHKPKGKNRGVLCFDSFKLPIEIELFINEIAYDSYEE</sequence>
<dbReference type="AlphaFoldDB" id="A0A833L145"/>
<comment type="caution">
    <text evidence="1">The sequence shown here is derived from an EMBL/GenBank/DDBJ whole genome shotgun (WGS) entry which is preliminary data.</text>
</comment>
<evidence type="ECO:0000313" key="2">
    <source>
        <dbReference type="Proteomes" id="UP000488506"/>
    </source>
</evidence>
<accession>A0A833L145</accession>
<dbReference type="EMBL" id="WPAF01000010">
    <property type="protein sequence ID" value="KAF0134247.1"/>
    <property type="molecule type" value="Genomic_DNA"/>
</dbReference>
<dbReference type="Proteomes" id="UP000488506">
    <property type="component" value="Unassembled WGS sequence"/>
</dbReference>